<accession>T1GSG9</accession>
<reference evidence="1" key="2">
    <citation type="submission" date="2015-06" db="UniProtKB">
        <authorList>
            <consortium name="EnsemblMetazoa"/>
        </authorList>
    </citation>
    <scope>IDENTIFICATION</scope>
</reference>
<dbReference type="EMBL" id="CAQQ02394742">
    <property type="status" value="NOT_ANNOTATED_CDS"/>
    <property type="molecule type" value="Genomic_DNA"/>
</dbReference>
<dbReference type="EMBL" id="CAQQ02394743">
    <property type="status" value="NOT_ANNOTATED_CDS"/>
    <property type="molecule type" value="Genomic_DNA"/>
</dbReference>
<keyword evidence="2" id="KW-1185">Reference proteome</keyword>
<proteinExistence type="predicted"/>
<name>T1GSG9_MEGSC</name>
<sequence>MSVKFLYKLHLSSFKKAMLAINLNKFSQGVPFFPMYSAPLEGAKRPKTWPATAEVVSFKREFPPTRLYHCHY</sequence>
<dbReference type="EnsemblMetazoa" id="MESCA006627-RA">
    <property type="protein sequence ID" value="MESCA006627-PA"/>
    <property type="gene ID" value="MESCA006627"/>
</dbReference>
<protein>
    <submittedName>
        <fullName evidence="1">Uncharacterized protein</fullName>
    </submittedName>
</protein>
<organism evidence="1 2">
    <name type="scientific">Megaselia scalaris</name>
    <name type="common">Humpbacked fly</name>
    <name type="synonym">Phora scalaris</name>
    <dbReference type="NCBI Taxonomy" id="36166"/>
    <lineage>
        <taxon>Eukaryota</taxon>
        <taxon>Metazoa</taxon>
        <taxon>Ecdysozoa</taxon>
        <taxon>Arthropoda</taxon>
        <taxon>Hexapoda</taxon>
        <taxon>Insecta</taxon>
        <taxon>Pterygota</taxon>
        <taxon>Neoptera</taxon>
        <taxon>Endopterygota</taxon>
        <taxon>Diptera</taxon>
        <taxon>Brachycera</taxon>
        <taxon>Muscomorpha</taxon>
        <taxon>Platypezoidea</taxon>
        <taxon>Phoridae</taxon>
        <taxon>Megaseliini</taxon>
        <taxon>Megaselia</taxon>
    </lineage>
</organism>
<evidence type="ECO:0000313" key="1">
    <source>
        <dbReference type="EnsemblMetazoa" id="MESCA006627-PA"/>
    </source>
</evidence>
<evidence type="ECO:0000313" key="2">
    <source>
        <dbReference type="Proteomes" id="UP000015102"/>
    </source>
</evidence>
<dbReference type="Proteomes" id="UP000015102">
    <property type="component" value="Unassembled WGS sequence"/>
</dbReference>
<dbReference type="AlphaFoldDB" id="T1GSG9"/>
<dbReference type="HOGENOM" id="CLU_2725076_0_0_1"/>
<reference evidence="2" key="1">
    <citation type="submission" date="2013-02" db="EMBL/GenBank/DDBJ databases">
        <authorList>
            <person name="Hughes D."/>
        </authorList>
    </citation>
    <scope>NUCLEOTIDE SEQUENCE</scope>
    <source>
        <strain>Durham</strain>
        <strain evidence="2">NC isolate 2 -- Noor lab</strain>
    </source>
</reference>